<keyword evidence="1" id="KW-0863">Zinc-finger</keyword>
<gene>
    <name evidence="3" type="ORF">FWK35_00019636</name>
</gene>
<dbReference type="GO" id="GO:0008270">
    <property type="term" value="F:zinc ion binding"/>
    <property type="evidence" value="ECO:0007669"/>
    <property type="project" value="UniProtKB-KW"/>
</dbReference>
<feature type="domain" description="C2H2-type" evidence="2">
    <location>
        <begin position="3"/>
        <end position="31"/>
    </location>
</feature>
<reference evidence="3 4" key="1">
    <citation type="submission" date="2019-08" db="EMBL/GenBank/DDBJ databases">
        <title>Whole genome of Aphis craccivora.</title>
        <authorList>
            <person name="Voronova N.V."/>
            <person name="Shulinski R.S."/>
            <person name="Bandarenka Y.V."/>
            <person name="Zhorov D.G."/>
            <person name="Warner D."/>
        </authorList>
    </citation>
    <scope>NUCLEOTIDE SEQUENCE [LARGE SCALE GENOMIC DNA]</scope>
    <source>
        <strain evidence="3">180601</strain>
        <tissue evidence="3">Whole Body</tissue>
    </source>
</reference>
<dbReference type="InterPro" id="IPR013087">
    <property type="entry name" value="Znf_C2H2_type"/>
</dbReference>
<accession>A0A6G0YJB4</accession>
<dbReference type="SMART" id="SM00355">
    <property type="entry name" value="ZnF_C2H2"/>
    <property type="match status" value="2"/>
</dbReference>
<sequence>MTFVCKHCNANFNKKYNLSRHQLTQHQQNNVDNKFECNECHRKLNCKDILIRHIEILHKLDMGPVKQKVFYIWHVHEAWRKNLLKINNKEKRISVRKILYDLSKELDEEAFKNKLYTFLSNIDEDLQKFLGYFFQYYGQNPQYWAYCYRQYAGCNTNMNLESFYRVLKEKIICRLKVKSVYNCYIIFLHGDIKPLSFNSWHIKSFTDEKIYIVLKTKLKECSICSDHSKNNIEMAQDQQQVQHLEDDLHIRMMVRKYINFYFLLDNLRNKTLKEIELSLQNINRKLIVPIHAFISASNIETVALTINKNRKEEKWHFKKGFLINF</sequence>
<dbReference type="AlphaFoldDB" id="A0A6G0YJB4"/>
<dbReference type="EMBL" id="VUJU01003767">
    <property type="protein sequence ID" value="KAF0756754.1"/>
    <property type="molecule type" value="Genomic_DNA"/>
</dbReference>
<dbReference type="InterPro" id="IPR036236">
    <property type="entry name" value="Znf_C2H2_sf"/>
</dbReference>
<dbReference type="Gene3D" id="3.30.160.60">
    <property type="entry name" value="Classic Zinc Finger"/>
    <property type="match status" value="1"/>
</dbReference>
<proteinExistence type="predicted"/>
<name>A0A6G0YJB4_APHCR</name>
<evidence type="ECO:0000313" key="3">
    <source>
        <dbReference type="EMBL" id="KAF0756754.1"/>
    </source>
</evidence>
<evidence type="ECO:0000256" key="1">
    <source>
        <dbReference type="PROSITE-ProRule" id="PRU00042"/>
    </source>
</evidence>
<feature type="domain" description="C2H2-type" evidence="2">
    <location>
        <begin position="35"/>
        <end position="63"/>
    </location>
</feature>
<dbReference type="SUPFAM" id="SSF57667">
    <property type="entry name" value="beta-beta-alpha zinc fingers"/>
    <property type="match status" value="1"/>
</dbReference>
<organism evidence="3 4">
    <name type="scientific">Aphis craccivora</name>
    <name type="common">Cowpea aphid</name>
    <dbReference type="NCBI Taxonomy" id="307492"/>
    <lineage>
        <taxon>Eukaryota</taxon>
        <taxon>Metazoa</taxon>
        <taxon>Ecdysozoa</taxon>
        <taxon>Arthropoda</taxon>
        <taxon>Hexapoda</taxon>
        <taxon>Insecta</taxon>
        <taxon>Pterygota</taxon>
        <taxon>Neoptera</taxon>
        <taxon>Paraneoptera</taxon>
        <taxon>Hemiptera</taxon>
        <taxon>Sternorrhyncha</taxon>
        <taxon>Aphidomorpha</taxon>
        <taxon>Aphidoidea</taxon>
        <taxon>Aphididae</taxon>
        <taxon>Aphidini</taxon>
        <taxon>Aphis</taxon>
        <taxon>Aphis</taxon>
    </lineage>
</organism>
<dbReference type="PROSITE" id="PS00028">
    <property type="entry name" value="ZINC_FINGER_C2H2_1"/>
    <property type="match status" value="2"/>
</dbReference>
<evidence type="ECO:0000259" key="2">
    <source>
        <dbReference type="PROSITE" id="PS50157"/>
    </source>
</evidence>
<comment type="caution">
    <text evidence="3">The sequence shown here is derived from an EMBL/GenBank/DDBJ whole genome shotgun (WGS) entry which is preliminary data.</text>
</comment>
<keyword evidence="1" id="KW-0862">Zinc</keyword>
<keyword evidence="4" id="KW-1185">Reference proteome</keyword>
<protein>
    <submittedName>
        <fullName evidence="3">C2H2-type domain-containing protein</fullName>
    </submittedName>
</protein>
<dbReference type="PROSITE" id="PS50157">
    <property type="entry name" value="ZINC_FINGER_C2H2_2"/>
    <property type="match status" value="2"/>
</dbReference>
<dbReference type="OrthoDB" id="6607585at2759"/>
<evidence type="ECO:0000313" key="4">
    <source>
        <dbReference type="Proteomes" id="UP000478052"/>
    </source>
</evidence>
<dbReference type="Proteomes" id="UP000478052">
    <property type="component" value="Unassembled WGS sequence"/>
</dbReference>
<keyword evidence="1" id="KW-0479">Metal-binding</keyword>